<keyword evidence="2" id="KW-0067">ATP-binding</keyword>
<dbReference type="KEGG" id="sgrg:L0C25_12485"/>
<evidence type="ECO:0000313" key="3">
    <source>
        <dbReference type="Proteomes" id="UP001164390"/>
    </source>
</evidence>
<sequence length="130" mass="13751">MPRIELRLQPDPALLRVMRVTIASAARVQRLDESLVEDIRLAATEATAEAMAAHTDAEIGDAVVVGLDVADHEAVVSVDHVAGRGRPRTAADEGVDRLAVAAGVADGFEVRTAGAGTTRIEMRWSTEPLS</sequence>
<dbReference type="AlphaFoldDB" id="A0AA46YIR1"/>
<dbReference type="Gene3D" id="3.30.565.10">
    <property type="entry name" value="Histidine kinase-like ATPase, C-terminal domain"/>
    <property type="match status" value="1"/>
</dbReference>
<dbReference type="EMBL" id="CP094970">
    <property type="protein sequence ID" value="UYM03375.1"/>
    <property type="molecule type" value="Genomic_DNA"/>
</dbReference>
<feature type="domain" description="Histidine kinase/HSP90-like ATPase" evidence="1">
    <location>
        <begin position="9"/>
        <end position="123"/>
    </location>
</feature>
<name>A0AA46YIR1_9ACTN</name>
<dbReference type="Pfam" id="PF13581">
    <property type="entry name" value="HATPase_c_2"/>
    <property type="match status" value="1"/>
</dbReference>
<keyword evidence="2" id="KW-0547">Nucleotide-binding</keyword>
<keyword evidence="3" id="KW-1185">Reference proteome</keyword>
<dbReference type="InterPro" id="IPR003594">
    <property type="entry name" value="HATPase_dom"/>
</dbReference>
<evidence type="ECO:0000313" key="2">
    <source>
        <dbReference type="EMBL" id="UYM03375.1"/>
    </source>
</evidence>
<dbReference type="Proteomes" id="UP001164390">
    <property type="component" value="Chromosome"/>
</dbReference>
<accession>A0AA46YIR1</accession>
<organism evidence="2 3">
    <name type="scientific">Solicola gregarius</name>
    <dbReference type="NCBI Taxonomy" id="2908642"/>
    <lineage>
        <taxon>Bacteria</taxon>
        <taxon>Bacillati</taxon>
        <taxon>Actinomycetota</taxon>
        <taxon>Actinomycetes</taxon>
        <taxon>Propionibacteriales</taxon>
        <taxon>Nocardioidaceae</taxon>
        <taxon>Solicola</taxon>
    </lineage>
</organism>
<reference evidence="2" key="1">
    <citation type="submission" date="2022-01" db="EMBL/GenBank/DDBJ databases">
        <title>Nocardioidaceae gen. sp. A5X3R13.</title>
        <authorList>
            <person name="Lopez Marin M.A."/>
            <person name="Uhlik O."/>
        </authorList>
    </citation>
    <scope>NUCLEOTIDE SEQUENCE</scope>
    <source>
        <strain evidence="2">A5X3R13</strain>
    </source>
</reference>
<proteinExistence type="predicted"/>
<dbReference type="GO" id="GO:0005524">
    <property type="term" value="F:ATP binding"/>
    <property type="evidence" value="ECO:0007669"/>
    <property type="project" value="UniProtKB-KW"/>
</dbReference>
<evidence type="ECO:0000259" key="1">
    <source>
        <dbReference type="Pfam" id="PF13581"/>
    </source>
</evidence>
<dbReference type="InterPro" id="IPR036890">
    <property type="entry name" value="HATPase_C_sf"/>
</dbReference>
<gene>
    <name evidence="2" type="ORF">L0C25_12485</name>
</gene>
<dbReference type="RefSeq" id="WP_271631980.1">
    <property type="nucleotide sequence ID" value="NZ_CP094970.1"/>
</dbReference>
<protein>
    <submittedName>
        <fullName evidence="2">ATP-binding protein</fullName>
    </submittedName>
</protein>